<keyword evidence="2" id="KW-0812">Transmembrane</keyword>
<keyword evidence="2" id="KW-1133">Transmembrane helix</keyword>
<gene>
    <name evidence="3" type="ordered locus">mlr9161</name>
</gene>
<evidence type="ECO:0000313" key="4">
    <source>
        <dbReference type="Proteomes" id="UP000000552"/>
    </source>
</evidence>
<protein>
    <submittedName>
        <fullName evidence="3">Mlr9161 protein</fullName>
    </submittedName>
</protein>
<evidence type="ECO:0000256" key="2">
    <source>
        <dbReference type="SAM" id="Phobius"/>
    </source>
</evidence>
<dbReference type="Proteomes" id="UP000000552">
    <property type="component" value="Plasmid pMLa"/>
</dbReference>
<dbReference type="EMBL" id="BA000013">
    <property type="protein sequence ID" value="BAB54555.1"/>
    <property type="molecule type" value="Genomic_DNA"/>
</dbReference>
<dbReference type="HOGENOM" id="CLU_1342346_0_0_5"/>
<reference evidence="3 4" key="1">
    <citation type="journal article" date="2000" name="DNA Res.">
        <title>Complete genome structure of the nitrogen-fixing symbiotic bacterium Mesorhizobium loti.</title>
        <authorList>
            <person name="Kaneko T."/>
            <person name="Nakamura Y."/>
            <person name="Sato S."/>
            <person name="Asamizu E."/>
            <person name="Kato T."/>
            <person name="Sasamoto S."/>
            <person name="Watanabe A."/>
            <person name="Idesawa K."/>
            <person name="Ishikawa A."/>
            <person name="Kawashima K."/>
            <person name="Kimura T."/>
            <person name="Kishida Y."/>
            <person name="Kiyokawa C."/>
            <person name="Kohara M."/>
            <person name="Matsumoto M."/>
            <person name="Matsuno A."/>
            <person name="Mochizuki Y."/>
            <person name="Nakayama S."/>
            <person name="Nakazaki N."/>
            <person name="Shimpo S."/>
            <person name="Sugimoto M."/>
            <person name="Takeuchi C."/>
            <person name="Yamada M."/>
            <person name="Tabata S."/>
        </authorList>
    </citation>
    <scope>NUCLEOTIDE SEQUENCE [LARGE SCALE GENOMIC DNA]</scope>
    <source>
        <strain evidence="4">LMG 29417 / CECT 9101 / MAFF 303099</strain>
        <plasmid evidence="3 4">pMLa</plasmid>
    </source>
</reference>
<feature type="compositionally biased region" description="Basic and acidic residues" evidence="1">
    <location>
        <begin position="1"/>
        <end position="11"/>
    </location>
</feature>
<feature type="transmembrane region" description="Helical" evidence="2">
    <location>
        <begin position="69"/>
        <end position="94"/>
    </location>
</feature>
<keyword evidence="3" id="KW-0614">Plasmid</keyword>
<proteinExistence type="predicted"/>
<keyword evidence="2" id="KW-0472">Membrane</keyword>
<dbReference type="AlphaFoldDB" id="Q982A4"/>
<feature type="region of interest" description="Disordered" evidence="1">
    <location>
        <begin position="1"/>
        <end position="21"/>
    </location>
</feature>
<evidence type="ECO:0000256" key="1">
    <source>
        <dbReference type="SAM" id="MobiDB-lite"/>
    </source>
</evidence>
<feature type="transmembrane region" description="Helical" evidence="2">
    <location>
        <begin position="120"/>
        <end position="145"/>
    </location>
</feature>
<name>Q982A4_RHILO</name>
<evidence type="ECO:0000313" key="3">
    <source>
        <dbReference type="EMBL" id="BAB54555.1"/>
    </source>
</evidence>
<feature type="transmembrane region" description="Helical" evidence="2">
    <location>
        <begin position="46"/>
        <end position="63"/>
    </location>
</feature>
<geneLocation type="plasmid" evidence="3 4">
    <name>pMLa</name>
</geneLocation>
<organism evidence="3 4">
    <name type="scientific">Mesorhizobium japonicum (strain LMG 29417 / CECT 9101 / MAFF 303099)</name>
    <name type="common">Mesorhizobium loti (strain MAFF 303099)</name>
    <dbReference type="NCBI Taxonomy" id="266835"/>
    <lineage>
        <taxon>Bacteria</taxon>
        <taxon>Pseudomonadati</taxon>
        <taxon>Pseudomonadota</taxon>
        <taxon>Alphaproteobacteria</taxon>
        <taxon>Hyphomicrobiales</taxon>
        <taxon>Phyllobacteriaceae</taxon>
        <taxon>Mesorhizobium</taxon>
    </lineage>
</organism>
<dbReference type="KEGG" id="mlo:mlr9161"/>
<sequence length="204" mass="21696">MRSAYDERVKAQQEGSTMKPQSVSLAPPLGFLYRIGQCQKCMRQSFVAAMALVSGAIVITAGFERSFPALTLAVVSLASAATALWIIHIVVFGLRAATYARSPRQDEDGLDKPRTFSRRALIGLFLKTVAGATLATALPGLAAAMGECPGKMNCGFSSCAQSGQVWCCPRGYPILNLCNCSCYQTVQGVTQAGCNQTGSCFTEF</sequence>
<accession>Q982A4</accession>